<comment type="subcellular location">
    <subcellularLocation>
        <location evidence="2">Cell membrane</location>
    </subcellularLocation>
</comment>
<dbReference type="EMBL" id="JACJIA010000002">
    <property type="protein sequence ID" value="MBA8950005.1"/>
    <property type="molecule type" value="Genomic_DNA"/>
</dbReference>
<dbReference type="InterPro" id="IPR005561">
    <property type="entry name" value="ANTAR"/>
</dbReference>
<dbReference type="SUPFAM" id="SSF55874">
    <property type="entry name" value="ATPase domain of HSP90 chaperone/DNA topoisomerase II/histidine kinase"/>
    <property type="match status" value="1"/>
</dbReference>
<dbReference type="Pfam" id="PF03861">
    <property type="entry name" value="ANTAR"/>
    <property type="match status" value="1"/>
</dbReference>
<dbReference type="FunFam" id="3.30.565.10:FF:000006">
    <property type="entry name" value="Sensor histidine kinase WalK"/>
    <property type="match status" value="1"/>
</dbReference>
<dbReference type="GO" id="GO:0003723">
    <property type="term" value="F:RNA binding"/>
    <property type="evidence" value="ECO:0007669"/>
    <property type="project" value="InterPro"/>
</dbReference>
<evidence type="ECO:0000256" key="3">
    <source>
        <dbReference type="ARBA" id="ARBA00012438"/>
    </source>
</evidence>
<dbReference type="AlphaFoldDB" id="A0A7W3QK32"/>
<name>A0A7W3QK32_ACTNM</name>
<evidence type="ECO:0000256" key="6">
    <source>
        <dbReference type="ARBA" id="ARBA00022777"/>
    </source>
</evidence>
<dbReference type="Gene3D" id="3.30.450.40">
    <property type="match status" value="1"/>
</dbReference>
<evidence type="ECO:0000256" key="5">
    <source>
        <dbReference type="ARBA" id="ARBA00022679"/>
    </source>
</evidence>
<dbReference type="EC" id="2.7.13.3" evidence="3"/>
<evidence type="ECO:0000256" key="4">
    <source>
        <dbReference type="ARBA" id="ARBA00022553"/>
    </source>
</evidence>
<dbReference type="InterPro" id="IPR036097">
    <property type="entry name" value="HisK_dim/P_sf"/>
</dbReference>
<dbReference type="Gene3D" id="3.30.450.20">
    <property type="entry name" value="PAS domain"/>
    <property type="match status" value="1"/>
</dbReference>
<dbReference type="SUPFAM" id="SSF52172">
    <property type="entry name" value="CheY-like"/>
    <property type="match status" value="1"/>
</dbReference>
<evidence type="ECO:0000313" key="14">
    <source>
        <dbReference type="EMBL" id="MBA8950005.1"/>
    </source>
</evidence>
<evidence type="ECO:0000259" key="12">
    <source>
        <dbReference type="PROSITE" id="PS50110"/>
    </source>
</evidence>
<dbReference type="SUPFAM" id="SSF55785">
    <property type="entry name" value="PYP-like sensor domain (PAS domain)"/>
    <property type="match status" value="1"/>
</dbReference>
<feature type="modified residue" description="4-aspartylphosphate" evidence="10">
    <location>
        <position position="663"/>
    </location>
</feature>
<evidence type="ECO:0000313" key="15">
    <source>
        <dbReference type="Proteomes" id="UP000572680"/>
    </source>
</evidence>
<gene>
    <name evidence="14" type="ORF">HNR61_001618</name>
</gene>
<dbReference type="SMART" id="SM00387">
    <property type="entry name" value="HATPase_c"/>
    <property type="match status" value="1"/>
</dbReference>
<dbReference type="SMART" id="SM01012">
    <property type="entry name" value="ANTAR"/>
    <property type="match status" value="1"/>
</dbReference>
<feature type="domain" description="Histidine kinase" evidence="11">
    <location>
        <begin position="357"/>
        <end position="572"/>
    </location>
</feature>
<dbReference type="Pfam" id="PF08448">
    <property type="entry name" value="PAS_4"/>
    <property type="match status" value="1"/>
</dbReference>
<dbReference type="InterPro" id="IPR036388">
    <property type="entry name" value="WH-like_DNA-bd_sf"/>
</dbReference>
<dbReference type="CDD" id="cd17574">
    <property type="entry name" value="REC_OmpR"/>
    <property type="match status" value="1"/>
</dbReference>
<dbReference type="PRINTS" id="PR00344">
    <property type="entry name" value="BCTRLSENSOR"/>
</dbReference>
<evidence type="ECO:0000256" key="8">
    <source>
        <dbReference type="ARBA" id="ARBA00023015"/>
    </source>
</evidence>
<accession>A0A7W3QK32</accession>
<dbReference type="InterPro" id="IPR005467">
    <property type="entry name" value="His_kinase_dom"/>
</dbReference>
<dbReference type="Gene3D" id="3.40.50.2300">
    <property type="match status" value="1"/>
</dbReference>
<evidence type="ECO:0000256" key="10">
    <source>
        <dbReference type="PROSITE-ProRule" id="PRU00169"/>
    </source>
</evidence>
<protein>
    <recommendedName>
        <fullName evidence="3">histidine kinase</fullName>
        <ecNumber evidence="3">2.7.13.3</ecNumber>
    </recommendedName>
</protein>
<dbReference type="PANTHER" id="PTHR43547">
    <property type="entry name" value="TWO-COMPONENT HISTIDINE KINASE"/>
    <property type="match status" value="1"/>
</dbReference>
<evidence type="ECO:0000259" key="13">
    <source>
        <dbReference type="PROSITE" id="PS50921"/>
    </source>
</evidence>
<keyword evidence="14" id="KW-0238">DNA-binding</keyword>
<comment type="catalytic activity">
    <reaction evidence="1">
        <text>ATP + protein L-histidine = ADP + protein N-phospho-L-histidine.</text>
        <dbReference type="EC" id="2.7.13.3"/>
    </reaction>
</comment>
<dbReference type="GO" id="GO:0000155">
    <property type="term" value="F:phosphorelay sensor kinase activity"/>
    <property type="evidence" value="ECO:0007669"/>
    <property type="project" value="InterPro"/>
</dbReference>
<dbReference type="RefSeq" id="WP_182842487.1">
    <property type="nucleotide sequence ID" value="NZ_JACJIA010000002.1"/>
</dbReference>
<dbReference type="InterPro" id="IPR013656">
    <property type="entry name" value="PAS_4"/>
</dbReference>
<dbReference type="InterPro" id="IPR011006">
    <property type="entry name" value="CheY-like_superfamily"/>
</dbReference>
<dbReference type="InterPro" id="IPR003661">
    <property type="entry name" value="HisK_dim/P_dom"/>
</dbReference>
<dbReference type="PROSITE" id="PS50110">
    <property type="entry name" value="RESPONSE_REGULATORY"/>
    <property type="match status" value="1"/>
</dbReference>
<comment type="caution">
    <text evidence="14">The sequence shown here is derived from an EMBL/GenBank/DDBJ whole genome shotgun (WGS) entry which is preliminary data.</text>
</comment>
<feature type="domain" description="ANTAR" evidence="13">
    <location>
        <begin position="740"/>
        <end position="801"/>
    </location>
</feature>
<dbReference type="Pfam" id="PF00072">
    <property type="entry name" value="Response_reg"/>
    <property type="match status" value="1"/>
</dbReference>
<dbReference type="InterPro" id="IPR003594">
    <property type="entry name" value="HATPase_dom"/>
</dbReference>
<evidence type="ECO:0000259" key="11">
    <source>
        <dbReference type="PROSITE" id="PS50109"/>
    </source>
</evidence>
<dbReference type="InterPro" id="IPR029016">
    <property type="entry name" value="GAF-like_dom_sf"/>
</dbReference>
<evidence type="ECO:0000256" key="2">
    <source>
        <dbReference type="ARBA" id="ARBA00004236"/>
    </source>
</evidence>
<keyword evidence="4 10" id="KW-0597">Phosphoprotein</keyword>
<dbReference type="Gene3D" id="1.10.287.130">
    <property type="match status" value="1"/>
</dbReference>
<dbReference type="SMART" id="SM00388">
    <property type="entry name" value="HisKA"/>
    <property type="match status" value="1"/>
</dbReference>
<dbReference type="PANTHER" id="PTHR43547:SF2">
    <property type="entry name" value="HYBRID SIGNAL TRANSDUCTION HISTIDINE KINASE C"/>
    <property type="match status" value="1"/>
</dbReference>
<proteinExistence type="predicted"/>
<evidence type="ECO:0000256" key="1">
    <source>
        <dbReference type="ARBA" id="ARBA00000085"/>
    </source>
</evidence>
<dbReference type="Gene3D" id="1.10.10.10">
    <property type="entry name" value="Winged helix-like DNA-binding domain superfamily/Winged helix DNA-binding domain"/>
    <property type="match status" value="1"/>
</dbReference>
<dbReference type="SMART" id="SM00448">
    <property type="entry name" value="REC"/>
    <property type="match status" value="1"/>
</dbReference>
<dbReference type="GO" id="GO:0005886">
    <property type="term" value="C:plasma membrane"/>
    <property type="evidence" value="ECO:0007669"/>
    <property type="project" value="UniProtKB-SubCell"/>
</dbReference>
<dbReference type="CDD" id="cd00082">
    <property type="entry name" value="HisKA"/>
    <property type="match status" value="1"/>
</dbReference>
<dbReference type="Pfam" id="PF02518">
    <property type="entry name" value="HATPase_c"/>
    <property type="match status" value="1"/>
</dbReference>
<dbReference type="GO" id="GO:0003677">
    <property type="term" value="F:DNA binding"/>
    <property type="evidence" value="ECO:0007669"/>
    <property type="project" value="UniProtKB-KW"/>
</dbReference>
<keyword evidence="8" id="KW-0805">Transcription regulation</keyword>
<dbReference type="InterPro" id="IPR001789">
    <property type="entry name" value="Sig_transdc_resp-reg_receiver"/>
</dbReference>
<dbReference type="PROSITE" id="PS50109">
    <property type="entry name" value="HIS_KIN"/>
    <property type="match status" value="1"/>
</dbReference>
<dbReference type="InterPro" id="IPR035965">
    <property type="entry name" value="PAS-like_dom_sf"/>
</dbReference>
<dbReference type="SUPFAM" id="SSF55781">
    <property type="entry name" value="GAF domain-like"/>
    <property type="match status" value="1"/>
</dbReference>
<sequence>MSGATAEGLFGGSDPTSALARGVDWAATPLGPVAGWPGELRAAIRTVLPSRVPMALWWGPELVQLYNDAFAPFLGDKHPDAMGRPAAESWSDVWEQVGPRAAGVLAGRGATFDDDLLLFMNRHGYREETYWRFSHSPVAAAGGRVLGVFVATTDTTRRVLTERRLRTVRGLGSIRAVRAAGDAGAVVGTCRAAVAELGREPRDIPFALAYLADADRPGRPPRVRHAASHGVPRPPEGALHEAVLRAAATGAAETVTGLRAELAPVFRPGAAGDGTDDGTVPDAAVALPLAAGGRTFGVLVLGVSPCRALDAEYRLFFEVAAERVAVTVADALAYQSERRRAESLAELDEARTRFFQNISHEFRTPLTLLLGPLRAALDDPGPPERREALSAAYRAALRLRRLVDTFLEVARADAARLRAEPEPTDLAALTADCAGMFRSAAQRAGLRLVVDAPPLSAPVPVDREMWSKILLNLLSNAVKYTREGTVTVRLRERGDRVELTVADTGAGIPADELPHVFDRFHRIAGTAGRSREGSGIGLSLVADLARALGGEVTAASAVGEGSAFTVRIPRGAATGAARPLESVAGTAEPFAAEALRWTAADPVPARPADPDAPCVLLVEDDPDMRAYLLRLLTGEGWGVMTACDADGALAIVRAERPALVLSDVMLPGRDGLALVAELRADPELNRIPIVLLTARAGGEAAVEGLRRGADDYVTKPFFPDELLARVRVHLEAARLREALAAARERRIGNLESALDTRATIGQAVGIVMARRRCGPDEAFAELTRVSQHRNVKLRDLAGEIVRTVSGSAGTRRVRDS</sequence>
<reference evidence="14 15" key="1">
    <citation type="submission" date="2020-08" db="EMBL/GenBank/DDBJ databases">
        <title>Genomic Encyclopedia of Type Strains, Phase IV (KMG-IV): sequencing the most valuable type-strain genomes for metagenomic binning, comparative biology and taxonomic classification.</title>
        <authorList>
            <person name="Goeker M."/>
        </authorList>
    </citation>
    <scope>NUCLEOTIDE SEQUENCE [LARGE SCALE GENOMIC DNA]</scope>
    <source>
        <strain evidence="14 15">DSM 44197</strain>
    </source>
</reference>
<keyword evidence="5" id="KW-0808">Transferase</keyword>
<evidence type="ECO:0000256" key="9">
    <source>
        <dbReference type="ARBA" id="ARBA00023163"/>
    </source>
</evidence>
<feature type="domain" description="Response regulatory" evidence="12">
    <location>
        <begin position="614"/>
        <end position="730"/>
    </location>
</feature>
<dbReference type="Gene3D" id="3.30.565.10">
    <property type="entry name" value="Histidine kinase-like ATPase, C-terminal domain"/>
    <property type="match status" value="1"/>
</dbReference>
<dbReference type="InterPro" id="IPR004358">
    <property type="entry name" value="Sig_transdc_His_kin-like_C"/>
</dbReference>
<dbReference type="PROSITE" id="PS50921">
    <property type="entry name" value="ANTAR"/>
    <property type="match status" value="1"/>
</dbReference>
<dbReference type="Pfam" id="PF00512">
    <property type="entry name" value="HisKA"/>
    <property type="match status" value="1"/>
</dbReference>
<dbReference type="Proteomes" id="UP000572680">
    <property type="component" value="Unassembled WGS sequence"/>
</dbReference>
<keyword evidence="9" id="KW-0804">Transcription</keyword>
<keyword evidence="7" id="KW-0902">Two-component regulatory system</keyword>
<keyword evidence="6 14" id="KW-0418">Kinase</keyword>
<dbReference type="SUPFAM" id="SSF47384">
    <property type="entry name" value="Homodimeric domain of signal transducing histidine kinase"/>
    <property type="match status" value="1"/>
</dbReference>
<evidence type="ECO:0000256" key="7">
    <source>
        <dbReference type="ARBA" id="ARBA00023012"/>
    </source>
</evidence>
<keyword evidence="15" id="KW-1185">Reference proteome</keyword>
<dbReference type="InterPro" id="IPR036890">
    <property type="entry name" value="HATPase_C_sf"/>
</dbReference>
<organism evidence="14 15">
    <name type="scientific">Actinomadura namibiensis</name>
    <dbReference type="NCBI Taxonomy" id="182080"/>
    <lineage>
        <taxon>Bacteria</taxon>
        <taxon>Bacillati</taxon>
        <taxon>Actinomycetota</taxon>
        <taxon>Actinomycetes</taxon>
        <taxon>Streptosporangiales</taxon>
        <taxon>Thermomonosporaceae</taxon>
        <taxon>Actinomadura</taxon>
    </lineage>
</organism>